<evidence type="ECO:0000256" key="2">
    <source>
        <dbReference type="ARBA" id="ARBA00022729"/>
    </source>
</evidence>
<accession>A0A2G6KGA9</accession>
<dbReference type="InterPro" id="IPR017853">
    <property type="entry name" value="GH"/>
</dbReference>
<dbReference type="PANTHER" id="PTHR42721:SF3">
    <property type="entry name" value="BETA-D-XYLOSIDASE 5-RELATED"/>
    <property type="match status" value="1"/>
</dbReference>
<dbReference type="InterPro" id="IPR036881">
    <property type="entry name" value="Glyco_hydro_3_C_sf"/>
</dbReference>
<dbReference type="PRINTS" id="PR00133">
    <property type="entry name" value="GLHYDRLASE3"/>
</dbReference>
<evidence type="ECO:0000259" key="4">
    <source>
        <dbReference type="SMART" id="SM01217"/>
    </source>
</evidence>
<dbReference type="EMBL" id="PDSK01000078">
    <property type="protein sequence ID" value="PIE34703.1"/>
    <property type="molecule type" value="Genomic_DNA"/>
</dbReference>
<dbReference type="SUPFAM" id="SSF52279">
    <property type="entry name" value="Beta-D-glucan exohydrolase, C-terminal domain"/>
    <property type="match status" value="1"/>
</dbReference>
<evidence type="ECO:0000256" key="1">
    <source>
        <dbReference type="ARBA" id="ARBA00005336"/>
    </source>
</evidence>
<gene>
    <name evidence="5" type="ORF">CSA56_06945</name>
</gene>
<evidence type="ECO:0000256" key="3">
    <source>
        <dbReference type="ARBA" id="ARBA00022801"/>
    </source>
</evidence>
<dbReference type="GO" id="GO:0009044">
    <property type="term" value="F:xylan 1,4-beta-xylosidase activity"/>
    <property type="evidence" value="ECO:0007669"/>
    <property type="project" value="InterPro"/>
</dbReference>
<dbReference type="Gene3D" id="3.20.20.300">
    <property type="entry name" value="Glycoside hydrolase, family 3, N-terminal domain"/>
    <property type="match status" value="1"/>
</dbReference>
<dbReference type="Pfam" id="PF01915">
    <property type="entry name" value="Glyco_hydro_3_C"/>
    <property type="match status" value="1"/>
</dbReference>
<dbReference type="InterPro" id="IPR026891">
    <property type="entry name" value="Fn3-like"/>
</dbReference>
<comment type="similarity">
    <text evidence="1">Belongs to the glycosyl hydrolase 3 family.</text>
</comment>
<name>A0A2G6KGA9_9BACT</name>
<dbReference type="InterPro" id="IPR013783">
    <property type="entry name" value="Ig-like_fold"/>
</dbReference>
<dbReference type="InterPro" id="IPR001764">
    <property type="entry name" value="Glyco_hydro_3_N"/>
</dbReference>
<organism evidence="5 6">
    <name type="scientific">candidate division KSB3 bacterium</name>
    <dbReference type="NCBI Taxonomy" id="2044937"/>
    <lineage>
        <taxon>Bacteria</taxon>
        <taxon>candidate division KSB3</taxon>
    </lineage>
</organism>
<sequence length="705" mass="76884">MTSQPIYKDSSLPIEKRVADLISRMTLEEKASQMLHEAKAVERLGIPEYNWWNECLHGVARAGRATVFPQAIGMAASFDVDLLFRVASVISDEARAKYHAAVAVGNRGQYKGLTFWTPNVNIFRDPRWGRGQETYGEDPFLTGELGVAFVKGLQGDHPKYMKTAACAKHFAVHSGPEADRHHFDAVVSQKDLHETYLPAFKALIDADVEGVMGAYNRTLGEPCCGSQLLLVDILREAWNFKGYVVSDCWAVRDFHEHHNVTSSPEESVALAVNKGCDVNCGCTYEFLVKAVEEGLLDESTVDKSLTRLFTTRFKLGMFDPQDDVPYSKIPLDVVNCESHRTLAREAAVKSMVLLKNENNLLPIEPGNKKLLLIGPDSSSISALLGNYYGVSDTLVTVLEGIVGKLDEGISIEYRTGCQLKDQSPDEKNWAFHEAESADIVIAVFGLDPSLEGEEGDAIASDETGDRSDICLPRGQEEFLKQIKACGTPVVLVLAGGSPIAFPEDIADAILFMWYPGEEGGNAVADVLFGDVSPSGKLPLTFPKSIEQLLPYDDYSMAGRTYRYATEEPLFPFGFGLSYAKFSYDSIQSSSANIAKGESLTVTVKVSNTGNREAEEVVQLYLSDIEASVTVPFYSLKGFQRIALKPGGSQTVTFDVTPEMMQLIGNDGQAVIEPGEFKVIVGGSSPGARSEDLGAPTPVEAVFTVV</sequence>
<dbReference type="Gene3D" id="3.40.50.1700">
    <property type="entry name" value="Glycoside hydrolase family 3 C-terminal domain"/>
    <property type="match status" value="1"/>
</dbReference>
<dbReference type="InterPro" id="IPR036962">
    <property type="entry name" value="Glyco_hydro_3_N_sf"/>
</dbReference>
<dbReference type="SUPFAM" id="SSF51445">
    <property type="entry name" value="(Trans)glycosidases"/>
    <property type="match status" value="1"/>
</dbReference>
<keyword evidence="3 5" id="KW-0378">Hydrolase</keyword>
<dbReference type="Pfam" id="PF14310">
    <property type="entry name" value="Fn3-like"/>
    <property type="match status" value="1"/>
</dbReference>
<protein>
    <submittedName>
        <fullName evidence="5">Glycosyl hydrolase</fullName>
    </submittedName>
</protein>
<dbReference type="Proteomes" id="UP000230821">
    <property type="component" value="Unassembled WGS sequence"/>
</dbReference>
<dbReference type="GO" id="GO:0045493">
    <property type="term" value="P:xylan catabolic process"/>
    <property type="evidence" value="ECO:0007669"/>
    <property type="project" value="InterPro"/>
</dbReference>
<dbReference type="Gene3D" id="2.60.40.10">
    <property type="entry name" value="Immunoglobulins"/>
    <property type="match status" value="1"/>
</dbReference>
<dbReference type="PANTHER" id="PTHR42721">
    <property type="entry name" value="SUGAR HYDROLASE-RELATED"/>
    <property type="match status" value="1"/>
</dbReference>
<dbReference type="InterPro" id="IPR044993">
    <property type="entry name" value="BXL"/>
</dbReference>
<feature type="domain" description="Fibronectin type III-like" evidence="4">
    <location>
        <begin position="615"/>
        <end position="684"/>
    </location>
</feature>
<dbReference type="GO" id="GO:0031222">
    <property type="term" value="P:arabinan catabolic process"/>
    <property type="evidence" value="ECO:0007669"/>
    <property type="project" value="TreeGrafter"/>
</dbReference>
<proteinExistence type="inferred from homology"/>
<dbReference type="SMART" id="SM01217">
    <property type="entry name" value="Fn3_like"/>
    <property type="match status" value="1"/>
</dbReference>
<evidence type="ECO:0000313" key="5">
    <source>
        <dbReference type="EMBL" id="PIE34703.1"/>
    </source>
</evidence>
<keyword evidence="2" id="KW-0732">Signal</keyword>
<comment type="caution">
    <text evidence="5">The sequence shown here is derived from an EMBL/GenBank/DDBJ whole genome shotgun (WGS) entry which is preliminary data.</text>
</comment>
<dbReference type="FunFam" id="2.60.40.10:FF:000495">
    <property type="entry name" value="Periplasmic beta-glucosidase"/>
    <property type="match status" value="1"/>
</dbReference>
<reference evidence="5 6" key="1">
    <citation type="submission" date="2017-10" db="EMBL/GenBank/DDBJ databases">
        <title>Novel microbial diversity and functional potential in the marine mammal oral microbiome.</title>
        <authorList>
            <person name="Dudek N.K."/>
            <person name="Sun C.L."/>
            <person name="Burstein D."/>
            <person name="Kantor R.S."/>
            <person name="Aliaga Goltsman D.S."/>
            <person name="Bik E.M."/>
            <person name="Thomas B.C."/>
            <person name="Banfield J.F."/>
            <person name="Relman D.A."/>
        </authorList>
    </citation>
    <scope>NUCLEOTIDE SEQUENCE [LARGE SCALE GENOMIC DNA]</scope>
    <source>
        <strain evidence="5">DOLJORAL78_47_16</strain>
    </source>
</reference>
<dbReference type="GO" id="GO:0008422">
    <property type="term" value="F:beta-glucosidase activity"/>
    <property type="evidence" value="ECO:0007669"/>
    <property type="project" value="UniProtKB-ARBA"/>
</dbReference>
<evidence type="ECO:0000313" key="6">
    <source>
        <dbReference type="Proteomes" id="UP000230821"/>
    </source>
</evidence>
<dbReference type="AlphaFoldDB" id="A0A2G6KGA9"/>
<dbReference type="InterPro" id="IPR002772">
    <property type="entry name" value="Glyco_hydro_3_C"/>
</dbReference>
<dbReference type="GO" id="GO:0046556">
    <property type="term" value="F:alpha-L-arabinofuranosidase activity"/>
    <property type="evidence" value="ECO:0007669"/>
    <property type="project" value="TreeGrafter"/>
</dbReference>
<dbReference type="Pfam" id="PF00933">
    <property type="entry name" value="Glyco_hydro_3"/>
    <property type="match status" value="1"/>
</dbReference>